<dbReference type="AlphaFoldDB" id="A0A2P2IK53"/>
<evidence type="ECO:0000313" key="1">
    <source>
        <dbReference type="EMBL" id="MBW81605.1"/>
    </source>
</evidence>
<dbReference type="EMBL" id="GGEC01001122">
    <property type="protein sequence ID" value="MBW81605.1"/>
    <property type="molecule type" value="Transcribed_RNA"/>
</dbReference>
<organism evidence="1">
    <name type="scientific">Rhizophora mucronata</name>
    <name type="common">Asiatic mangrove</name>
    <dbReference type="NCBI Taxonomy" id="61149"/>
    <lineage>
        <taxon>Eukaryota</taxon>
        <taxon>Viridiplantae</taxon>
        <taxon>Streptophyta</taxon>
        <taxon>Embryophyta</taxon>
        <taxon>Tracheophyta</taxon>
        <taxon>Spermatophyta</taxon>
        <taxon>Magnoliopsida</taxon>
        <taxon>eudicotyledons</taxon>
        <taxon>Gunneridae</taxon>
        <taxon>Pentapetalae</taxon>
        <taxon>rosids</taxon>
        <taxon>fabids</taxon>
        <taxon>Malpighiales</taxon>
        <taxon>Rhizophoraceae</taxon>
        <taxon>Rhizophora</taxon>
    </lineage>
</organism>
<sequence length="37" mass="4532">MARINLLVFLLKFDPAFLSFTRKPLVWFFIKLRRFVS</sequence>
<proteinExistence type="predicted"/>
<reference evidence="1" key="1">
    <citation type="submission" date="2018-02" db="EMBL/GenBank/DDBJ databases">
        <title>Rhizophora mucronata_Transcriptome.</title>
        <authorList>
            <person name="Meera S.P."/>
            <person name="Sreeshan A."/>
            <person name="Augustine A."/>
        </authorList>
    </citation>
    <scope>NUCLEOTIDE SEQUENCE</scope>
    <source>
        <tissue evidence="1">Leaf</tissue>
    </source>
</reference>
<accession>A0A2P2IK53</accession>
<protein>
    <submittedName>
        <fullName evidence="1">Uncharacterized protein</fullName>
    </submittedName>
</protein>
<name>A0A2P2IK53_RHIMU</name>